<dbReference type="KEGG" id="kro:BVG79_01747"/>
<evidence type="ECO:0000313" key="4">
    <source>
        <dbReference type="Proteomes" id="UP000242447"/>
    </source>
</evidence>
<dbReference type="Pfam" id="PF13174">
    <property type="entry name" value="TPR_6"/>
    <property type="match status" value="2"/>
</dbReference>
<evidence type="ECO:0000313" key="3">
    <source>
        <dbReference type="EMBL" id="ARO15091.1"/>
    </source>
</evidence>
<evidence type="ECO:0008006" key="5">
    <source>
        <dbReference type="Google" id="ProtNLM"/>
    </source>
</evidence>
<evidence type="ECO:0000256" key="2">
    <source>
        <dbReference type="SAM" id="MobiDB-lite"/>
    </source>
</evidence>
<dbReference type="STRING" id="92947.BVG79_01747"/>
<dbReference type="Gene3D" id="1.25.40.10">
    <property type="entry name" value="Tetratricopeptide repeat domain"/>
    <property type="match status" value="1"/>
</dbReference>
<dbReference type="InterPro" id="IPR019734">
    <property type="entry name" value="TPR_rpt"/>
</dbReference>
<reference evidence="3 4" key="1">
    <citation type="submission" date="2017-02" db="EMBL/GenBank/DDBJ databases">
        <title>Ketogulonicigenium robustum SPU B003 Genome sequencing and assembly.</title>
        <authorList>
            <person name="Li Y."/>
            <person name="Liu L."/>
            <person name="Wang C."/>
            <person name="Zhang M."/>
            <person name="Zhang T."/>
            <person name="Zhang Y."/>
        </authorList>
    </citation>
    <scope>NUCLEOTIDE SEQUENCE [LARGE SCALE GENOMIC DNA]</scope>
    <source>
        <strain evidence="3 4">SPU_B003</strain>
    </source>
</reference>
<feature type="compositionally biased region" description="Polar residues" evidence="2">
    <location>
        <begin position="113"/>
        <end position="124"/>
    </location>
</feature>
<accession>A0A1W6P118</accession>
<keyword evidence="4" id="KW-1185">Reference proteome</keyword>
<dbReference type="AlphaFoldDB" id="A0A1W6P118"/>
<keyword evidence="1" id="KW-0175">Coiled coil</keyword>
<dbReference type="InterPro" id="IPR014162">
    <property type="entry name" value="CpoB_C"/>
</dbReference>
<gene>
    <name evidence="3" type="ORF">BVG79_01747</name>
</gene>
<protein>
    <recommendedName>
        <fullName evidence="5">Cell division coordinator CpoB</fullName>
    </recommendedName>
</protein>
<dbReference type="EMBL" id="CP019937">
    <property type="protein sequence ID" value="ARO15091.1"/>
    <property type="molecule type" value="Genomic_DNA"/>
</dbReference>
<evidence type="ECO:0000256" key="1">
    <source>
        <dbReference type="SAM" id="Coils"/>
    </source>
</evidence>
<dbReference type="NCBIfam" id="TIGR02795">
    <property type="entry name" value="tol_pal_ybgF"/>
    <property type="match status" value="1"/>
</dbReference>
<dbReference type="Proteomes" id="UP000242447">
    <property type="component" value="Chromosome"/>
</dbReference>
<proteinExistence type="predicted"/>
<feature type="coiled-coil region" evidence="1">
    <location>
        <begin position="11"/>
        <end position="71"/>
    </location>
</feature>
<name>A0A1W6P118_9RHOB</name>
<dbReference type="SUPFAM" id="SSF48452">
    <property type="entry name" value="TPR-like"/>
    <property type="match status" value="1"/>
</dbReference>
<feature type="region of interest" description="Disordered" evidence="2">
    <location>
        <begin position="102"/>
        <end position="131"/>
    </location>
</feature>
<dbReference type="InterPro" id="IPR011990">
    <property type="entry name" value="TPR-like_helical_dom_sf"/>
</dbReference>
<sequence>MAVAAQDAATLGDIRQQLTALSAEVSSLRSELATSGALTSGVAGSTPLARMDSIEQALQQVTAKSEELEYRINRVVSDGTNRIGDLEFRLCELEPNCDIGSLGATPPLGGNAPSATTPSQTAPSGGSGQMAVGEQADFARASEALAQGDFRTAADGFAAYVTAYPGGELTAEAMLKQGEALEGMGQLSDAARAYLESFAGAPDGGTAPQALVRLGQALGRIGQGADACLTLAEVATRFPGDPAIADAQSAMQTLNCG</sequence>
<organism evidence="3 4">
    <name type="scientific">Ketogulonicigenium robustum</name>
    <dbReference type="NCBI Taxonomy" id="92947"/>
    <lineage>
        <taxon>Bacteria</taxon>
        <taxon>Pseudomonadati</taxon>
        <taxon>Pseudomonadota</taxon>
        <taxon>Alphaproteobacteria</taxon>
        <taxon>Rhodobacterales</taxon>
        <taxon>Roseobacteraceae</taxon>
        <taxon>Ketogulonicigenium</taxon>
    </lineage>
</organism>